<dbReference type="SUPFAM" id="SSF52540">
    <property type="entry name" value="P-loop containing nucleoside triphosphate hydrolases"/>
    <property type="match status" value="1"/>
</dbReference>
<dbReference type="PANTHER" id="PTHR36531:SF6">
    <property type="entry name" value="DNA REPLICATION ATP-DEPENDENT HELICASE_NUCLEASE DNA2"/>
    <property type="match status" value="1"/>
</dbReference>
<dbReference type="PANTHER" id="PTHR36531">
    <property type="entry name" value="CRISPR-ASSOCIATED EXONUCLEASE CAS4"/>
    <property type="match status" value="1"/>
</dbReference>
<dbReference type="GO" id="GO:0016787">
    <property type="term" value="F:hydrolase activity"/>
    <property type="evidence" value="ECO:0007669"/>
    <property type="project" value="UniProtKB-KW"/>
</dbReference>
<dbReference type="Gene3D" id="3.90.320.10">
    <property type="match status" value="1"/>
</dbReference>
<dbReference type="InterPro" id="IPR011335">
    <property type="entry name" value="Restrct_endonuc-II-like"/>
</dbReference>
<dbReference type="InterPro" id="IPR051827">
    <property type="entry name" value="Cas4_exonuclease"/>
</dbReference>
<evidence type="ECO:0000256" key="3">
    <source>
        <dbReference type="ARBA" id="ARBA00022723"/>
    </source>
</evidence>
<keyword evidence="6" id="KW-0411">Iron-sulfur</keyword>
<keyword evidence="2" id="KW-0540">Nuclease</keyword>
<dbReference type="EMBL" id="FPIB01000019">
    <property type="protein sequence ID" value="SFV90659.1"/>
    <property type="molecule type" value="Genomic_DNA"/>
</dbReference>
<keyword evidence="4" id="KW-0378">Hydrolase</keyword>
<dbReference type="SUPFAM" id="SSF52980">
    <property type="entry name" value="Restriction endonuclease-like"/>
    <property type="match status" value="1"/>
</dbReference>
<name>A0A1W1E9T2_9ZZZZ</name>
<evidence type="ECO:0000256" key="1">
    <source>
        <dbReference type="ARBA" id="ARBA00001966"/>
    </source>
</evidence>
<dbReference type="Gene3D" id="3.40.50.300">
    <property type="entry name" value="P-loop containing nucleotide triphosphate hydrolases"/>
    <property type="match status" value="1"/>
</dbReference>
<dbReference type="GO" id="GO:0046872">
    <property type="term" value="F:metal ion binding"/>
    <property type="evidence" value="ECO:0007669"/>
    <property type="project" value="UniProtKB-KW"/>
</dbReference>
<evidence type="ECO:0000256" key="6">
    <source>
        <dbReference type="ARBA" id="ARBA00023014"/>
    </source>
</evidence>
<dbReference type="InterPro" id="IPR011604">
    <property type="entry name" value="PDDEXK-like_dom_sf"/>
</dbReference>
<dbReference type="GO" id="GO:0004518">
    <property type="term" value="F:nuclease activity"/>
    <property type="evidence" value="ECO:0007669"/>
    <property type="project" value="UniProtKB-KW"/>
</dbReference>
<keyword evidence="3" id="KW-0479">Metal-binding</keyword>
<evidence type="ECO:0000256" key="2">
    <source>
        <dbReference type="ARBA" id="ARBA00022722"/>
    </source>
</evidence>
<reference evidence="8" key="1">
    <citation type="submission" date="2016-10" db="EMBL/GenBank/DDBJ databases">
        <authorList>
            <person name="de Groot N.N."/>
        </authorList>
    </citation>
    <scope>NUCLEOTIDE SEQUENCE</scope>
</reference>
<keyword evidence="5" id="KW-0408">Iron</keyword>
<protein>
    <recommendedName>
        <fullName evidence="7">PD-(D/E)XK endonuclease-like domain-containing protein</fullName>
    </recommendedName>
</protein>
<evidence type="ECO:0000256" key="4">
    <source>
        <dbReference type="ARBA" id="ARBA00022801"/>
    </source>
</evidence>
<evidence type="ECO:0000256" key="5">
    <source>
        <dbReference type="ARBA" id="ARBA00023004"/>
    </source>
</evidence>
<evidence type="ECO:0000313" key="8">
    <source>
        <dbReference type="EMBL" id="SFV90659.1"/>
    </source>
</evidence>
<sequence length="782" mass="90569">MYAILFFMNTLHIYPTSRAIRRQVAQVLENDTFLPSFMRMDEFEQRAVLLPDMQLVDTMQRILLLREASRFEAFEELKFDRKLIRFFGKGEAIFRFYEELSGEKVDFETLAQADAYAEFGEHLEILQTLRENYRSVLEEKRLTDRCFIPESYLLNKAFLQQYKTIEIFLEGYLSRFELELLEAAAKETRLLIHYRTSAFTKKMQERFSDMGMVLPNNCEVCFDLGKRSIVSQTPMHNPLTVTVKSVEEREAQVALALTEIERMVQSGMDPEKIALVLPDESFKEHFMLFDRLGNLNFAMGYDYSGGSVYKKTDALLSYLQTGEEAYVALLERYGMPKECYEHLRGTTKMSVGVFFETLDALGLIEKSKVRIEELQNDFVVFFGEYTELLESWLFLWLKALSSVTLDDVRGGKVTVLGVLETRGVAFDGVVVVDFNENIVPATTTKDRFLNSAVRSFAGLPTRTDREALQKQFYLHLLESAQEAVVIYSSADDRLPSKFLYELGLEKAPCSRVPLKLLYSEPVQLIETDDPVVEAFDASKVAWSPSRLKTYLSCKRKYYYRYIQKIEAPKEEELNEGLFLHQVLEKLFENNNHYEDETKMQQRLEKLLYALHPNSDTKAAYQKLLWAQKLKPFVANQIAHFQNGWRVILREEEIAGEIGGLRFKGRIDRMDQHETGTLVLDYKSGSTAEAQKSQNLESLTDFQMSIYHHLLTPRYQNVTLAFVKILEEGQIEEIKALEEKNELLAEHIVALKQTRSFVAQKCESLQTCKYCEFALMCGRGEYL</sequence>
<dbReference type="GO" id="GO:0051536">
    <property type="term" value="F:iron-sulfur cluster binding"/>
    <property type="evidence" value="ECO:0007669"/>
    <property type="project" value="UniProtKB-KW"/>
</dbReference>
<evidence type="ECO:0000259" key="7">
    <source>
        <dbReference type="Pfam" id="PF12705"/>
    </source>
</evidence>
<dbReference type="Pfam" id="PF12705">
    <property type="entry name" value="PDDEXK_1"/>
    <property type="match status" value="1"/>
</dbReference>
<dbReference type="InterPro" id="IPR038726">
    <property type="entry name" value="PDDEXK_AddAB-type"/>
</dbReference>
<proteinExistence type="predicted"/>
<organism evidence="8">
    <name type="scientific">hydrothermal vent metagenome</name>
    <dbReference type="NCBI Taxonomy" id="652676"/>
    <lineage>
        <taxon>unclassified sequences</taxon>
        <taxon>metagenomes</taxon>
        <taxon>ecological metagenomes</taxon>
    </lineage>
</organism>
<accession>A0A1W1E9T2</accession>
<comment type="cofactor">
    <cofactor evidence="1">
        <name>[4Fe-4S] cluster</name>
        <dbReference type="ChEBI" id="CHEBI:49883"/>
    </cofactor>
</comment>
<gene>
    <name evidence="8" type="ORF">MNB_SV-4-336</name>
</gene>
<feature type="domain" description="PD-(D/E)XK endonuclease-like" evidence="7">
    <location>
        <begin position="542"/>
        <end position="776"/>
    </location>
</feature>
<dbReference type="InterPro" id="IPR027417">
    <property type="entry name" value="P-loop_NTPase"/>
</dbReference>
<dbReference type="AlphaFoldDB" id="A0A1W1E9T2"/>